<dbReference type="RefSeq" id="WP_232549878.1">
    <property type="nucleotide sequence ID" value="NZ_CP115965.1"/>
</dbReference>
<protein>
    <submittedName>
        <fullName evidence="10">AI-2E family transporter</fullName>
    </submittedName>
</protein>
<dbReference type="Proteomes" id="UP001434337">
    <property type="component" value="Chromosome"/>
</dbReference>
<accession>A0ABZ3C5J7</accession>
<evidence type="ECO:0000256" key="1">
    <source>
        <dbReference type="ARBA" id="ARBA00004651"/>
    </source>
</evidence>
<name>A0ABZ3C5J7_9ACTN</name>
<feature type="transmembrane region" description="Helical" evidence="9">
    <location>
        <begin position="46"/>
        <end position="69"/>
    </location>
</feature>
<evidence type="ECO:0000256" key="4">
    <source>
        <dbReference type="ARBA" id="ARBA00022475"/>
    </source>
</evidence>
<comment type="similarity">
    <text evidence="2">Belongs to the autoinducer-2 exporter (AI-2E) (TC 2.A.86) family.</text>
</comment>
<feature type="transmembrane region" description="Helical" evidence="9">
    <location>
        <begin position="319"/>
        <end position="344"/>
    </location>
</feature>
<evidence type="ECO:0000256" key="5">
    <source>
        <dbReference type="ARBA" id="ARBA00022692"/>
    </source>
</evidence>
<evidence type="ECO:0000256" key="7">
    <source>
        <dbReference type="ARBA" id="ARBA00023136"/>
    </source>
</evidence>
<dbReference type="Pfam" id="PF01594">
    <property type="entry name" value="AI-2E_transport"/>
    <property type="match status" value="1"/>
</dbReference>
<keyword evidence="11" id="KW-1185">Reference proteome</keyword>
<proteinExistence type="inferred from homology"/>
<evidence type="ECO:0000256" key="9">
    <source>
        <dbReference type="SAM" id="Phobius"/>
    </source>
</evidence>
<keyword evidence="3" id="KW-0813">Transport</keyword>
<dbReference type="InterPro" id="IPR002549">
    <property type="entry name" value="AI-2E-like"/>
</dbReference>
<evidence type="ECO:0000256" key="6">
    <source>
        <dbReference type="ARBA" id="ARBA00022989"/>
    </source>
</evidence>
<feature type="transmembrane region" description="Helical" evidence="9">
    <location>
        <begin position="251"/>
        <end position="276"/>
    </location>
</feature>
<evidence type="ECO:0000256" key="2">
    <source>
        <dbReference type="ARBA" id="ARBA00009773"/>
    </source>
</evidence>
<feature type="transmembrane region" description="Helical" evidence="9">
    <location>
        <begin position="20"/>
        <end position="40"/>
    </location>
</feature>
<evidence type="ECO:0000256" key="3">
    <source>
        <dbReference type="ARBA" id="ARBA00022448"/>
    </source>
</evidence>
<reference evidence="10 11" key="1">
    <citation type="journal article" date="2023" name="Environ Microbiome">
        <title>A coral-associated actinobacterium mitigates coral bleaching under heat stress.</title>
        <authorList>
            <person name="Li J."/>
            <person name="Zou Y."/>
            <person name="Li Q."/>
            <person name="Zhang J."/>
            <person name="Bourne D.G."/>
            <person name="Lyu Y."/>
            <person name="Liu C."/>
            <person name="Zhang S."/>
        </authorList>
    </citation>
    <scope>NUCLEOTIDE SEQUENCE [LARGE SCALE GENOMIC DNA]</scope>
    <source>
        <strain evidence="10 11">SCSIO 13291</strain>
    </source>
</reference>
<feature type="transmembrane region" description="Helical" evidence="9">
    <location>
        <begin position="81"/>
        <end position="100"/>
    </location>
</feature>
<feature type="transmembrane region" description="Helical" evidence="9">
    <location>
        <begin position="160"/>
        <end position="186"/>
    </location>
</feature>
<evidence type="ECO:0000313" key="11">
    <source>
        <dbReference type="Proteomes" id="UP001434337"/>
    </source>
</evidence>
<dbReference type="PANTHER" id="PTHR21716">
    <property type="entry name" value="TRANSMEMBRANE PROTEIN"/>
    <property type="match status" value="1"/>
</dbReference>
<comment type="subcellular location">
    <subcellularLocation>
        <location evidence="1">Cell membrane</location>
        <topology evidence="1">Multi-pass membrane protein</topology>
    </subcellularLocation>
</comment>
<feature type="region of interest" description="Disordered" evidence="8">
    <location>
        <begin position="378"/>
        <end position="437"/>
    </location>
</feature>
<keyword evidence="5 9" id="KW-0812">Transmembrane</keyword>
<sequence length="437" mass="45853">MSSTARPQPNRTFFDEHPGLRAVLVVCLLIVLIGWAVRMVAEAGSLLSSILVPTALSILFAGLLMPLQVLFNHRLRLPRSLAAALTVLVAIGAVAALLWVSGAQLAAGMDDIVGVFQGQLEDLRGWVVSTLPIGREQLNEAINQAQQWLTDNQASLAQGALGYGVTAAQVVIAGILALVATFFFLAQGDRIASGLLTLLPKDHRRRLWEAGRRGWVTLSTYCRTQVIVAAVDAIGIGAGAFFMGLPFVVPIMVITFVLCFIPFVGAIVSGAIAVLIALAFKGITAALVILAICVAVQQIESNVLAPLLMGKAVNVHPLLILLSVAGATYIFGLVGALFMVPVIATIKSIVLYLNDLDPFPMLAEGGSALTDSPKKLMGDQAEIKNPPRLGDASPTWLAEEAEAEADAAEQAAQDHASPGGAGTPDRPGGERLQAPSS</sequence>
<organism evidence="10 11">
    <name type="scientific">Propioniciclava soli</name>
    <dbReference type="NCBI Taxonomy" id="2775081"/>
    <lineage>
        <taxon>Bacteria</taxon>
        <taxon>Bacillati</taxon>
        <taxon>Actinomycetota</taxon>
        <taxon>Actinomycetes</taxon>
        <taxon>Propionibacteriales</taxon>
        <taxon>Propionibacteriaceae</taxon>
        <taxon>Propioniciclava</taxon>
    </lineage>
</organism>
<keyword evidence="6 9" id="KW-1133">Transmembrane helix</keyword>
<keyword evidence="4" id="KW-1003">Cell membrane</keyword>
<gene>
    <name evidence="10" type="ORF">PCC79_14115</name>
</gene>
<evidence type="ECO:0000313" key="10">
    <source>
        <dbReference type="EMBL" id="WZW98014.1"/>
    </source>
</evidence>
<feature type="transmembrane region" description="Helical" evidence="9">
    <location>
        <begin position="226"/>
        <end position="245"/>
    </location>
</feature>
<feature type="transmembrane region" description="Helical" evidence="9">
    <location>
        <begin position="283"/>
        <end position="299"/>
    </location>
</feature>
<keyword evidence="7 9" id="KW-0472">Membrane</keyword>
<evidence type="ECO:0000256" key="8">
    <source>
        <dbReference type="SAM" id="MobiDB-lite"/>
    </source>
</evidence>
<dbReference type="EMBL" id="CP115965">
    <property type="protein sequence ID" value="WZW98014.1"/>
    <property type="molecule type" value="Genomic_DNA"/>
</dbReference>
<dbReference type="PANTHER" id="PTHR21716:SF53">
    <property type="entry name" value="PERMEASE PERM-RELATED"/>
    <property type="match status" value="1"/>
</dbReference>